<name>A0ABN9BZP4_9NEOB</name>
<evidence type="ECO:0000256" key="3">
    <source>
        <dbReference type="ARBA" id="ARBA00022843"/>
    </source>
</evidence>
<dbReference type="PANTHER" id="PTHR32086:SF0">
    <property type="entry name" value="FANCONI ANEMIA GROUP D2 PROTEIN"/>
    <property type="match status" value="1"/>
</dbReference>
<dbReference type="InterPro" id="IPR029448">
    <property type="entry name" value="FANCD2"/>
</dbReference>
<evidence type="ECO:0000256" key="5">
    <source>
        <dbReference type="ARBA" id="ARBA00093456"/>
    </source>
</evidence>
<dbReference type="Proteomes" id="UP001162483">
    <property type="component" value="Unassembled WGS sequence"/>
</dbReference>
<protein>
    <submittedName>
        <fullName evidence="7">Uncharacterized protein</fullName>
    </submittedName>
</protein>
<keyword evidence="3" id="KW-0832">Ubl conjugation</keyword>
<accession>A0ABN9BZP4</accession>
<organism evidence="7 8">
    <name type="scientific">Staurois parvus</name>
    <dbReference type="NCBI Taxonomy" id="386267"/>
    <lineage>
        <taxon>Eukaryota</taxon>
        <taxon>Metazoa</taxon>
        <taxon>Chordata</taxon>
        <taxon>Craniata</taxon>
        <taxon>Vertebrata</taxon>
        <taxon>Euteleostomi</taxon>
        <taxon>Amphibia</taxon>
        <taxon>Batrachia</taxon>
        <taxon>Anura</taxon>
        <taxon>Neobatrachia</taxon>
        <taxon>Ranoidea</taxon>
        <taxon>Ranidae</taxon>
        <taxon>Staurois</taxon>
    </lineage>
</organism>
<feature type="non-terminal residue" evidence="7">
    <location>
        <position position="141"/>
    </location>
</feature>
<dbReference type="PANTHER" id="PTHR32086">
    <property type="entry name" value="FANCONI ANEMIA GROUP D2 PROTEIN"/>
    <property type="match status" value="1"/>
</dbReference>
<evidence type="ECO:0000313" key="8">
    <source>
        <dbReference type="Proteomes" id="UP001162483"/>
    </source>
</evidence>
<evidence type="ECO:0000256" key="2">
    <source>
        <dbReference type="ARBA" id="ARBA00022499"/>
    </source>
</evidence>
<comment type="subcellular location">
    <subcellularLocation>
        <location evidence="1">Nucleus</location>
    </subcellularLocation>
</comment>
<feature type="region of interest" description="Disordered" evidence="6">
    <location>
        <begin position="111"/>
        <end position="141"/>
    </location>
</feature>
<gene>
    <name evidence="7" type="ORF">SPARVUS_LOCUS3921673</name>
</gene>
<keyword evidence="8" id="KW-1185">Reference proteome</keyword>
<feature type="compositionally biased region" description="Basic residues" evidence="6">
    <location>
        <begin position="111"/>
        <end position="126"/>
    </location>
</feature>
<keyword evidence="2" id="KW-1017">Isopeptide bond</keyword>
<evidence type="ECO:0000313" key="7">
    <source>
        <dbReference type="EMBL" id="CAI9552631.1"/>
    </source>
</evidence>
<comment type="similarity">
    <text evidence="5">Belongs to the Fanconi anemia protein FANCD2 family.</text>
</comment>
<proteinExistence type="inferred from homology"/>
<reference evidence="7" key="1">
    <citation type="submission" date="2023-05" db="EMBL/GenBank/DDBJ databases">
        <authorList>
            <person name="Stuckert A."/>
        </authorList>
    </citation>
    <scope>NUCLEOTIDE SEQUENCE</scope>
</reference>
<evidence type="ECO:0000256" key="4">
    <source>
        <dbReference type="ARBA" id="ARBA00023242"/>
    </source>
</evidence>
<sequence length="141" mass="16833">MLSICLKYGRLFVETFLKVGMPLLDCGFKKHKDDAQNMLKILQLCTRQLHHMCGHSKIHQDAGLTTHVPLLKKTLEMFVYRVKAMLTLNNCQEAFWLGNLKNRDLQGEKRSYHKLHRKAKRRRSSKNHSFLQRNRRLKRYR</sequence>
<comment type="caution">
    <text evidence="7">The sequence shown here is derived from an EMBL/GenBank/DDBJ whole genome shotgun (WGS) entry which is preliminary data.</text>
</comment>
<dbReference type="EMBL" id="CATNWA010006697">
    <property type="protein sequence ID" value="CAI9552631.1"/>
    <property type="molecule type" value="Genomic_DNA"/>
</dbReference>
<dbReference type="Pfam" id="PF14631">
    <property type="entry name" value="FancD2"/>
    <property type="match status" value="1"/>
</dbReference>
<evidence type="ECO:0000256" key="6">
    <source>
        <dbReference type="SAM" id="MobiDB-lite"/>
    </source>
</evidence>
<evidence type="ECO:0000256" key="1">
    <source>
        <dbReference type="ARBA" id="ARBA00004123"/>
    </source>
</evidence>
<keyword evidence="4" id="KW-0539">Nucleus</keyword>